<proteinExistence type="predicted"/>
<dbReference type="Pfam" id="PF13424">
    <property type="entry name" value="TPR_12"/>
    <property type="match status" value="2"/>
</dbReference>
<gene>
    <name evidence="1" type="ORF">HO173_011766</name>
</gene>
<keyword evidence="2" id="KW-1185">Reference proteome</keyword>
<dbReference type="OrthoDB" id="5402715at2759"/>
<dbReference type="Gene3D" id="1.25.40.10">
    <property type="entry name" value="Tetratricopeptide repeat domain"/>
    <property type="match status" value="1"/>
</dbReference>
<name>A0A8H6FHN5_9LECA</name>
<dbReference type="InterPro" id="IPR027417">
    <property type="entry name" value="P-loop_NTPase"/>
</dbReference>
<dbReference type="PANTHER" id="PTHR46082:SF6">
    <property type="entry name" value="AAA+ ATPASE DOMAIN-CONTAINING PROTEIN-RELATED"/>
    <property type="match status" value="1"/>
</dbReference>
<evidence type="ECO:0000313" key="1">
    <source>
        <dbReference type="EMBL" id="KAF6228650.1"/>
    </source>
</evidence>
<dbReference type="InterPro" id="IPR011990">
    <property type="entry name" value="TPR-like_helical_dom_sf"/>
</dbReference>
<dbReference type="RefSeq" id="XP_037159465.1">
    <property type="nucleotide sequence ID" value="XM_037313644.1"/>
</dbReference>
<protein>
    <recommendedName>
        <fullName evidence="3">TPR-like protein</fullName>
    </recommendedName>
</protein>
<accession>A0A8H6FHN5</accession>
<dbReference type="SUPFAM" id="SSF52540">
    <property type="entry name" value="P-loop containing nucleoside triphosphate hydrolases"/>
    <property type="match status" value="1"/>
</dbReference>
<dbReference type="Gene3D" id="3.40.50.300">
    <property type="entry name" value="P-loop containing nucleotide triphosphate hydrolases"/>
    <property type="match status" value="1"/>
</dbReference>
<comment type="caution">
    <text evidence="1">The sequence shown here is derived from an EMBL/GenBank/DDBJ whole genome shotgun (WGS) entry which is preliminary data.</text>
</comment>
<reference evidence="1 2" key="1">
    <citation type="journal article" date="2020" name="Genomics">
        <title>Complete, high-quality genomes from long-read metagenomic sequencing of two wolf lichen thalli reveals enigmatic genome architecture.</title>
        <authorList>
            <person name="McKenzie S.K."/>
            <person name="Walston R.F."/>
            <person name="Allen J.L."/>
        </authorList>
    </citation>
    <scope>NUCLEOTIDE SEQUENCE [LARGE SCALE GENOMIC DNA]</scope>
    <source>
        <strain evidence="1">WasteWater2</strain>
    </source>
</reference>
<sequence>MWNWRCRVFCSLTRALIDTDKSFRKSQIAIEYAYRFRQSRPQSHVFWVYAASSGTILQACHEIARSLQLPTYEDPKSDPCELVSRWLKEDDRTWLLILDNADDADVIFASTEFHASPATVTQIHRPLIDYLPSILNPQKSLLVTTRDKRVGQDLAYGELCVEVPPFSCQEARALLRSKVKGAADFFDVSSTERLLEVLGHIPLAITQAVAFINHNGMTVESYLTALETDKQDLTEFLSHELQDHRRQRGFPNSVFRTWKFSFDQILTQEPQAAKLLSLVAMLDPRRIPEKLVRRSIGRELDFRTAIGTLNGFALITAEIGGEIYAIHPLVQASVHYWLEQRNEKANYVSQALELLAKEFPQGKYENKETCESLLAHAQAVLNWDYVSKDDDQRYRAALLYNVATFHGAQGRFGFAYQEVSKAHNIVQKQLGEDAPGTLHSLSLLATTLRGQGEYKKAEDMSRRVLEGFEKVLGVEHPSTLFSVNNLALVLRQQGKYKMAEEMSRRALEGMEKVLGLEHPYTLSSVHDLVPVLSVKKDHKAAEQMSRRALEGGGRASLHIKQCPQFISSAS</sequence>
<dbReference type="PANTHER" id="PTHR46082">
    <property type="entry name" value="ATP/GTP-BINDING PROTEIN-RELATED"/>
    <property type="match status" value="1"/>
</dbReference>
<dbReference type="AlphaFoldDB" id="A0A8H6FHN5"/>
<dbReference type="InterPro" id="IPR053137">
    <property type="entry name" value="NLR-like"/>
</dbReference>
<dbReference type="Proteomes" id="UP000578531">
    <property type="component" value="Unassembled WGS sequence"/>
</dbReference>
<dbReference type="GeneID" id="59293407"/>
<dbReference type="EMBL" id="JACCJC010000076">
    <property type="protein sequence ID" value="KAF6228650.1"/>
    <property type="molecule type" value="Genomic_DNA"/>
</dbReference>
<evidence type="ECO:0008006" key="3">
    <source>
        <dbReference type="Google" id="ProtNLM"/>
    </source>
</evidence>
<organism evidence="1 2">
    <name type="scientific">Letharia columbiana</name>
    <dbReference type="NCBI Taxonomy" id="112416"/>
    <lineage>
        <taxon>Eukaryota</taxon>
        <taxon>Fungi</taxon>
        <taxon>Dikarya</taxon>
        <taxon>Ascomycota</taxon>
        <taxon>Pezizomycotina</taxon>
        <taxon>Lecanoromycetes</taxon>
        <taxon>OSLEUM clade</taxon>
        <taxon>Lecanoromycetidae</taxon>
        <taxon>Lecanorales</taxon>
        <taxon>Lecanorineae</taxon>
        <taxon>Parmeliaceae</taxon>
        <taxon>Letharia</taxon>
    </lineage>
</organism>
<evidence type="ECO:0000313" key="2">
    <source>
        <dbReference type="Proteomes" id="UP000578531"/>
    </source>
</evidence>
<dbReference type="SUPFAM" id="SSF48452">
    <property type="entry name" value="TPR-like"/>
    <property type="match status" value="2"/>
</dbReference>